<comment type="caution">
    <text evidence="2">The sequence shown here is derived from an EMBL/GenBank/DDBJ whole genome shotgun (WGS) entry which is preliminary data.</text>
</comment>
<feature type="compositionally biased region" description="Gly residues" evidence="1">
    <location>
        <begin position="83"/>
        <end position="93"/>
    </location>
</feature>
<feature type="compositionally biased region" description="Basic and acidic residues" evidence="1">
    <location>
        <begin position="94"/>
        <end position="124"/>
    </location>
</feature>
<gene>
    <name evidence="2" type="ORF">CRENBAI_003981</name>
</gene>
<accession>A0AAV9SJ69</accession>
<protein>
    <submittedName>
        <fullName evidence="2">Uncharacterized protein</fullName>
    </submittedName>
</protein>
<proteinExistence type="predicted"/>
<dbReference type="AlphaFoldDB" id="A0AAV9SJ69"/>
<organism evidence="2 3">
    <name type="scientific">Crenichthys baileyi</name>
    <name type="common">White River springfish</name>
    <dbReference type="NCBI Taxonomy" id="28760"/>
    <lineage>
        <taxon>Eukaryota</taxon>
        <taxon>Metazoa</taxon>
        <taxon>Chordata</taxon>
        <taxon>Craniata</taxon>
        <taxon>Vertebrata</taxon>
        <taxon>Euteleostomi</taxon>
        <taxon>Actinopterygii</taxon>
        <taxon>Neopterygii</taxon>
        <taxon>Teleostei</taxon>
        <taxon>Neoteleostei</taxon>
        <taxon>Acanthomorphata</taxon>
        <taxon>Ovalentaria</taxon>
        <taxon>Atherinomorphae</taxon>
        <taxon>Cyprinodontiformes</taxon>
        <taxon>Goodeidae</taxon>
        <taxon>Crenichthys</taxon>
    </lineage>
</organism>
<dbReference type="Proteomes" id="UP001311232">
    <property type="component" value="Unassembled WGS sequence"/>
</dbReference>
<evidence type="ECO:0000256" key="1">
    <source>
        <dbReference type="SAM" id="MobiDB-lite"/>
    </source>
</evidence>
<name>A0AAV9SJ69_9TELE</name>
<dbReference type="EMBL" id="JAHHUM010000302">
    <property type="protein sequence ID" value="KAK5621479.1"/>
    <property type="molecule type" value="Genomic_DNA"/>
</dbReference>
<reference evidence="2 3" key="1">
    <citation type="submission" date="2021-06" db="EMBL/GenBank/DDBJ databases">
        <authorList>
            <person name="Palmer J.M."/>
        </authorList>
    </citation>
    <scope>NUCLEOTIDE SEQUENCE [LARGE SCALE GENOMIC DNA]</scope>
    <source>
        <strain evidence="2 3">MEX-2019</strain>
        <tissue evidence="2">Muscle</tissue>
    </source>
</reference>
<feature type="region of interest" description="Disordered" evidence="1">
    <location>
        <begin position="75"/>
        <end position="131"/>
    </location>
</feature>
<sequence>MEGNYPSTREKQEPLWLASPCCYAVIRRERERGVEKMWESLKESTRERPERLWGRRRPHLQCCVQKECLTTFQRGKRGEKGWRGGGNRLGKGAGRGEGKESGSQRTQEKLRWVMGKERGDRNRGDGSSGGV</sequence>
<evidence type="ECO:0000313" key="2">
    <source>
        <dbReference type="EMBL" id="KAK5621479.1"/>
    </source>
</evidence>
<keyword evidence="3" id="KW-1185">Reference proteome</keyword>
<evidence type="ECO:0000313" key="3">
    <source>
        <dbReference type="Proteomes" id="UP001311232"/>
    </source>
</evidence>